<name>A0AAD5WKR4_PARTN</name>
<evidence type="ECO:0000313" key="3">
    <source>
        <dbReference type="EMBL" id="KAJ1374062.1"/>
    </source>
</evidence>
<dbReference type="PROSITE" id="PS51767">
    <property type="entry name" value="PEPTIDASE_A1"/>
    <property type="match status" value="1"/>
</dbReference>
<comment type="caution">
    <text evidence="3">The sequence shown here is derived from an EMBL/GenBank/DDBJ whole genome shotgun (WGS) entry which is preliminary data.</text>
</comment>
<protein>
    <submittedName>
        <fullName evidence="3">Inositol hexakisphosphate and diphosphoinositol-pentakisphosphate kinase</fullName>
    </submittedName>
</protein>
<comment type="similarity">
    <text evidence="1">Belongs to the peptidase A1 family.</text>
</comment>
<dbReference type="SUPFAM" id="SSF50630">
    <property type="entry name" value="Acid proteases"/>
    <property type="match status" value="1"/>
</dbReference>
<dbReference type="InterPro" id="IPR001461">
    <property type="entry name" value="Aspartic_peptidase_A1"/>
</dbReference>
<dbReference type="Pfam" id="PF00026">
    <property type="entry name" value="Asp"/>
    <property type="match status" value="1"/>
</dbReference>
<dbReference type="EMBL" id="JAHQIW010007390">
    <property type="protein sequence ID" value="KAJ1374062.1"/>
    <property type="molecule type" value="Genomic_DNA"/>
</dbReference>
<reference evidence="3" key="1">
    <citation type="submission" date="2021-06" db="EMBL/GenBank/DDBJ databases">
        <title>Parelaphostrongylus tenuis whole genome reference sequence.</title>
        <authorList>
            <person name="Garwood T.J."/>
            <person name="Larsen P.A."/>
            <person name="Fountain-Jones N.M."/>
            <person name="Garbe J.R."/>
            <person name="Macchietto M.G."/>
            <person name="Kania S.A."/>
            <person name="Gerhold R.W."/>
            <person name="Richards J.E."/>
            <person name="Wolf T.M."/>
        </authorList>
    </citation>
    <scope>NUCLEOTIDE SEQUENCE</scope>
    <source>
        <strain evidence="3">MNPRO001-30</strain>
        <tissue evidence="3">Meninges</tissue>
    </source>
</reference>
<dbReference type="AlphaFoldDB" id="A0AAD5WKR4"/>
<evidence type="ECO:0000256" key="1">
    <source>
        <dbReference type="ARBA" id="ARBA00007447"/>
    </source>
</evidence>
<dbReference type="PANTHER" id="PTHR47966">
    <property type="entry name" value="BETA-SITE APP-CLEAVING ENZYME, ISOFORM A-RELATED"/>
    <property type="match status" value="1"/>
</dbReference>
<evidence type="ECO:0000313" key="4">
    <source>
        <dbReference type="Proteomes" id="UP001196413"/>
    </source>
</evidence>
<keyword evidence="3" id="KW-0808">Transferase</keyword>
<accession>A0AAD5WKR4</accession>
<feature type="domain" description="Peptidase A1" evidence="2">
    <location>
        <begin position="1"/>
        <end position="85"/>
    </location>
</feature>
<keyword evidence="4" id="KW-1185">Reference proteome</keyword>
<dbReference type="InterPro" id="IPR021109">
    <property type="entry name" value="Peptidase_aspartic_dom_sf"/>
</dbReference>
<dbReference type="InterPro" id="IPR033121">
    <property type="entry name" value="PEPTIDASE_A1"/>
</dbReference>
<organism evidence="3 4">
    <name type="scientific">Parelaphostrongylus tenuis</name>
    <name type="common">Meningeal worm</name>
    <dbReference type="NCBI Taxonomy" id="148309"/>
    <lineage>
        <taxon>Eukaryota</taxon>
        <taxon>Metazoa</taxon>
        <taxon>Ecdysozoa</taxon>
        <taxon>Nematoda</taxon>
        <taxon>Chromadorea</taxon>
        <taxon>Rhabditida</taxon>
        <taxon>Rhabditina</taxon>
        <taxon>Rhabditomorpha</taxon>
        <taxon>Strongyloidea</taxon>
        <taxon>Metastrongylidae</taxon>
        <taxon>Parelaphostrongylus</taxon>
    </lineage>
</organism>
<dbReference type="PANTHER" id="PTHR47966:SF8">
    <property type="entry name" value="ASPARTIC PROTEASE 1-RELATED"/>
    <property type="match status" value="1"/>
</dbReference>
<gene>
    <name evidence="3" type="primary">ASP-1_24</name>
    <name evidence="3" type="ORF">KIN20_036655</name>
</gene>
<dbReference type="GO" id="GO:0006508">
    <property type="term" value="P:proteolysis"/>
    <property type="evidence" value="ECO:0007669"/>
    <property type="project" value="InterPro"/>
</dbReference>
<dbReference type="Gene3D" id="2.40.70.10">
    <property type="entry name" value="Acid Proteases"/>
    <property type="match status" value="1"/>
</dbReference>
<dbReference type="Proteomes" id="UP001196413">
    <property type="component" value="Unassembled WGS sequence"/>
</dbReference>
<evidence type="ECO:0000259" key="2">
    <source>
        <dbReference type="PROSITE" id="PS51767"/>
    </source>
</evidence>
<keyword evidence="3" id="KW-0418">Kinase</keyword>
<sequence length="101" mass="11508">MNKFYTVNCSTTRSEPDLVFVINGIKYSVPPEEYVLDIGVGGGQCSLPSSRLPSGQMKMDWILGEAWTRTYCNIYDFGHKRIGFAKAIRSKSWNHDFQFTC</sequence>
<dbReference type="GO" id="GO:0005764">
    <property type="term" value="C:lysosome"/>
    <property type="evidence" value="ECO:0007669"/>
    <property type="project" value="TreeGrafter"/>
</dbReference>
<proteinExistence type="inferred from homology"/>
<dbReference type="GO" id="GO:0004190">
    <property type="term" value="F:aspartic-type endopeptidase activity"/>
    <property type="evidence" value="ECO:0007669"/>
    <property type="project" value="InterPro"/>
</dbReference>
<dbReference type="GO" id="GO:0016301">
    <property type="term" value="F:kinase activity"/>
    <property type="evidence" value="ECO:0007669"/>
    <property type="project" value="UniProtKB-KW"/>
</dbReference>